<evidence type="ECO:0000313" key="5">
    <source>
        <dbReference type="Proteomes" id="UP000317557"/>
    </source>
</evidence>
<evidence type="ECO:0000256" key="1">
    <source>
        <dbReference type="SAM" id="Coils"/>
    </source>
</evidence>
<feature type="transmembrane region" description="Helical" evidence="2">
    <location>
        <begin position="31"/>
        <end position="53"/>
    </location>
</feature>
<evidence type="ECO:0000313" key="4">
    <source>
        <dbReference type="EMBL" id="SMO39309.1"/>
    </source>
</evidence>
<feature type="coiled-coil region" evidence="1">
    <location>
        <begin position="65"/>
        <end position="92"/>
    </location>
</feature>
<dbReference type="CDD" id="cd12797">
    <property type="entry name" value="M23_peptidase"/>
    <property type="match status" value="1"/>
</dbReference>
<keyword evidence="1" id="KW-0175">Coiled coil</keyword>
<dbReference type="RefSeq" id="WP_142452904.1">
    <property type="nucleotide sequence ID" value="NZ_FXTP01000001.1"/>
</dbReference>
<dbReference type="PANTHER" id="PTHR21666:SF270">
    <property type="entry name" value="MUREIN HYDROLASE ACTIVATOR ENVC"/>
    <property type="match status" value="1"/>
</dbReference>
<dbReference type="OrthoDB" id="9810477at2"/>
<sequence>MSIENHYYYDEENCEFVPIQYNQLEQVVYNLSIWILAGVILTGIGIIMLSTYVGTPAELALKAENEALYSQLESTKSSLNELDSQITEIAQKDNEMYRSLLGMEKISYDERKAGIGGSDPYAEFDVHSQPTSELLKWTANKVDNLERRIGIQQLSFEEIKSHYNANKEKMSHIPAIKPTAGLLLSGFGVRYHPILKYNRQHNGLDFRADVGDAVFTTGDGKIKFAGRKGTLGLVVIVDHGFGYETLYAHLSGFAKGIKKGATVNRGQQIGMAGDSGLSEGPHLHYEVHQNGNPINPIYYLFADTSPEEYAMFKEISENNKNSLD</sequence>
<dbReference type="InterPro" id="IPR016047">
    <property type="entry name" value="M23ase_b-sheet_dom"/>
</dbReference>
<dbReference type="PANTHER" id="PTHR21666">
    <property type="entry name" value="PEPTIDASE-RELATED"/>
    <property type="match status" value="1"/>
</dbReference>
<protein>
    <submittedName>
        <fullName evidence="4">Peptidase family M23</fullName>
    </submittedName>
</protein>
<dbReference type="Pfam" id="PF01551">
    <property type="entry name" value="Peptidase_M23"/>
    <property type="match status" value="1"/>
</dbReference>
<keyword evidence="2" id="KW-0812">Transmembrane</keyword>
<evidence type="ECO:0000256" key="2">
    <source>
        <dbReference type="SAM" id="Phobius"/>
    </source>
</evidence>
<evidence type="ECO:0000259" key="3">
    <source>
        <dbReference type="Pfam" id="PF01551"/>
    </source>
</evidence>
<name>A0A521AWW7_9BACT</name>
<keyword evidence="5" id="KW-1185">Reference proteome</keyword>
<dbReference type="AlphaFoldDB" id="A0A521AWW7"/>
<dbReference type="Gene3D" id="2.70.70.10">
    <property type="entry name" value="Glucose Permease (Domain IIA)"/>
    <property type="match status" value="1"/>
</dbReference>
<accession>A0A521AWW7</accession>
<proteinExistence type="predicted"/>
<keyword evidence="2" id="KW-0472">Membrane</keyword>
<reference evidence="4 5" key="1">
    <citation type="submission" date="2017-05" db="EMBL/GenBank/DDBJ databases">
        <authorList>
            <person name="Varghese N."/>
            <person name="Submissions S."/>
        </authorList>
    </citation>
    <scope>NUCLEOTIDE SEQUENCE [LARGE SCALE GENOMIC DNA]</scope>
    <source>
        <strain evidence="4 5">DSM 21985</strain>
    </source>
</reference>
<dbReference type="GO" id="GO:0004222">
    <property type="term" value="F:metalloendopeptidase activity"/>
    <property type="evidence" value="ECO:0007669"/>
    <property type="project" value="TreeGrafter"/>
</dbReference>
<feature type="domain" description="M23ase beta-sheet core" evidence="3">
    <location>
        <begin position="200"/>
        <end position="296"/>
    </location>
</feature>
<dbReference type="InterPro" id="IPR050570">
    <property type="entry name" value="Cell_wall_metabolism_enzyme"/>
</dbReference>
<dbReference type="Proteomes" id="UP000317557">
    <property type="component" value="Unassembled WGS sequence"/>
</dbReference>
<dbReference type="SUPFAM" id="SSF51261">
    <property type="entry name" value="Duplicated hybrid motif"/>
    <property type="match status" value="1"/>
</dbReference>
<dbReference type="EMBL" id="FXTP01000001">
    <property type="protein sequence ID" value="SMO39309.1"/>
    <property type="molecule type" value="Genomic_DNA"/>
</dbReference>
<keyword evidence="2" id="KW-1133">Transmembrane helix</keyword>
<gene>
    <name evidence="4" type="ORF">SAMN06265219_101402</name>
</gene>
<organism evidence="4 5">
    <name type="scientific">Gracilimonas mengyeensis</name>
    <dbReference type="NCBI Taxonomy" id="1302730"/>
    <lineage>
        <taxon>Bacteria</taxon>
        <taxon>Pseudomonadati</taxon>
        <taxon>Balneolota</taxon>
        <taxon>Balneolia</taxon>
        <taxon>Balneolales</taxon>
        <taxon>Balneolaceae</taxon>
        <taxon>Gracilimonas</taxon>
    </lineage>
</organism>
<dbReference type="InterPro" id="IPR011055">
    <property type="entry name" value="Dup_hybrid_motif"/>
</dbReference>